<dbReference type="Proteomes" id="UP000198601">
    <property type="component" value="Unassembled WGS sequence"/>
</dbReference>
<dbReference type="EMBL" id="FMTT01000043">
    <property type="protein sequence ID" value="SCW76946.1"/>
    <property type="molecule type" value="Genomic_DNA"/>
</dbReference>
<dbReference type="OrthoDB" id="9801358at2"/>
<organism evidence="1 2">
    <name type="scientific">Paenibacillus tianmuensis</name>
    <dbReference type="NCBI Taxonomy" id="624147"/>
    <lineage>
        <taxon>Bacteria</taxon>
        <taxon>Bacillati</taxon>
        <taxon>Bacillota</taxon>
        <taxon>Bacilli</taxon>
        <taxon>Bacillales</taxon>
        <taxon>Paenibacillaceae</taxon>
        <taxon>Paenibacillus</taxon>
    </lineage>
</organism>
<proteinExistence type="predicted"/>
<dbReference type="Gene3D" id="3.40.30.10">
    <property type="entry name" value="Glutaredoxin"/>
    <property type="match status" value="1"/>
</dbReference>
<evidence type="ECO:0000313" key="2">
    <source>
        <dbReference type="Proteomes" id="UP000198601"/>
    </source>
</evidence>
<dbReference type="AlphaFoldDB" id="A0A1G4T6Q0"/>
<reference evidence="2" key="1">
    <citation type="submission" date="2016-10" db="EMBL/GenBank/DDBJ databases">
        <authorList>
            <person name="Varghese N."/>
            <person name="Submissions S."/>
        </authorList>
    </citation>
    <scope>NUCLEOTIDE SEQUENCE [LARGE SCALE GENOMIC DNA]</scope>
    <source>
        <strain evidence="2">CGMCC 1.8946</strain>
    </source>
</reference>
<evidence type="ECO:0000313" key="1">
    <source>
        <dbReference type="EMBL" id="SCW76946.1"/>
    </source>
</evidence>
<keyword evidence="2" id="KW-1185">Reference proteome</keyword>
<gene>
    <name evidence="1" type="ORF">SAMN04487970_104354</name>
</gene>
<accession>A0A1G4T6Q0</accession>
<name>A0A1G4T6Q0_9BACL</name>
<sequence length="42" mass="4581">MKKIEIFEAGACCSTGVTNPEEKRNSIRFAVAITCPQALCFC</sequence>
<protein>
    <submittedName>
        <fullName evidence="1">Arsenical resistance operon trans-acting repressor ArsD</fullName>
    </submittedName>
</protein>